<dbReference type="GO" id="GO:0005829">
    <property type="term" value="C:cytosol"/>
    <property type="evidence" value="ECO:0007669"/>
    <property type="project" value="TreeGrafter"/>
</dbReference>
<dbReference type="InterPro" id="IPR005583">
    <property type="entry name" value="YaaA"/>
</dbReference>
<comment type="similarity">
    <text evidence="1">Belongs to the UPF0246 family.</text>
</comment>
<dbReference type="GO" id="GO:0033194">
    <property type="term" value="P:response to hydroperoxide"/>
    <property type="evidence" value="ECO:0007669"/>
    <property type="project" value="TreeGrafter"/>
</dbReference>
<name>A0A5R8Q8G7_9FIRM</name>
<keyword evidence="3" id="KW-1185">Reference proteome</keyword>
<dbReference type="OrthoDB" id="9777133at2"/>
<sequence length="234" mass="26920">MQILLSPAKTQRQLVSPLAMTTAVYERDAEMLARKLKKYNHADLQEFFNISEKQAAEVHGMFANFKQGTPTPAFTTYSGAVFKSMKQEEFTEADWQYVAEHCAIFSAMYGLLRATDGVKPYRLDMKASPLEDKSLYRFWERKVNKLLDDDVIINVASNEFAKLIQRPHISIDFQEQRAGQFKRIATYAKMARGQFVAQMVKAKVKDVETIKSLRFDGYVFNPKHSTADVFTFTR</sequence>
<accession>A0A5R8Q8G7</accession>
<dbReference type="PANTHER" id="PTHR30283:SF4">
    <property type="entry name" value="PEROXIDE STRESS RESISTANCE PROTEIN YAAA"/>
    <property type="match status" value="1"/>
</dbReference>
<dbReference type="Proteomes" id="UP000306912">
    <property type="component" value="Unassembled WGS sequence"/>
</dbReference>
<dbReference type="Pfam" id="PF03883">
    <property type="entry name" value="H2O2_YaaD"/>
    <property type="match status" value="1"/>
</dbReference>
<evidence type="ECO:0000313" key="3">
    <source>
        <dbReference type="Proteomes" id="UP000306912"/>
    </source>
</evidence>
<organism evidence="2 3">
    <name type="scientific">Culicoidibacter larvae</name>
    <dbReference type="NCBI Taxonomy" id="2579976"/>
    <lineage>
        <taxon>Bacteria</taxon>
        <taxon>Bacillati</taxon>
        <taxon>Bacillota</taxon>
        <taxon>Culicoidibacteria</taxon>
        <taxon>Culicoidibacterales</taxon>
        <taxon>Culicoidibacteraceae</taxon>
        <taxon>Culicoidibacter</taxon>
    </lineage>
</organism>
<reference evidence="2 3" key="1">
    <citation type="submission" date="2019-05" db="EMBL/GenBank/DDBJ databases">
        <title>Culicoidintestinum kansasii gen. nov., sp. nov. from the gastrointestinal tract of the biting midge, Culicoides sonorensis.</title>
        <authorList>
            <person name="Neupane S."/>
            <person name="Ghosh A."/>
            <person name="Gunther S."/>
            <person name="Martin K."/>
            <person name="Zurek L."/>
        </authorList>
    </citation>
    <scope>NUCLEOTIDE SEQUENCE [LARGE SCALE GENOMIC DNA]</scope>
    <source>
        <strain evidence="2 3">CS-1</strain>
    </source>
</reference>
<dbReference type="PANTHER" id="PTHR30283">
    <property type="entry name" value="PEROXIDE STRESS RESPONSE PROTEIN YAAA"/>
    <property type="match status" value="1"/>
</dbReference>
<proteinExistence type="inferred from homology"/>
<comment type="caution">
    <text evidence="2">The sequence shown here is derived from an EMBL/GenBank/DDBJ whole genome shotgun (WGS) entry which is preliminary data.</text>
</comment>
<evidence type="ECO:0000313" key="2">
    <source>
        <dbReference type="EMBL" id="TLG71104.1"/>
    </source>
</evidence>
<dbReference type="AlphaFoldDB" id="A0A5R8Q8G7"/>
<dbReference type="EMBL" id="VBWP01000016">
    <property type="protein sequence ID" value="TLG71104.1"/>
    <property type="molecule type" value="Genomic_DNA"/>
</dbReference>
<dbReference type="RefSeq" id="WP_138192592.1">
    <property type="nucleotide sequence ID" value="NZ_VBWP01000016.1"/>
</dbReference>
<dbReference type="HAMAP" id="MF_00652">
    <property type="entry name" value="UPF0246"/>
    <property type="match status" value="1"/>
</dbReference>
<dbReference type="InParanoid" id="A0A5R8Q8G7"/>
<evidence type="ECO:0000256" key="1">
    <source>
        <dbReference type="HAMAP-Rule" id="MF_00652"/>
    </source>
</evidence>
<protein>
    <recommendedName>
        <fullName evidence="1">UPF0246 protein FEZ08_11635</fullName>
    </recommendedName>
</protein>
<gene>
    <name evidence="2" type="ORF">FEZ08_11635</name>
</gene>